<gene>
    <name evidence="1" type="ORF">ACFQZW_12945</name>
</gene>
<dbReference type="Proteomes" id="UP001597032">
    <property type="component" value="Unassembled WGS sequence"/>
</dbReference>
<evidence type="ECO:0000313" key="1">
    <source>
        <dbReference type="EMBL" id="MFD0762991.1"/>
    </source>
</evidence>
<accession>A0ABW2Z844</accession>
<keyword evidence="2" id="KW-1185">Reference proteome</keyword>
<protein>
    <submittedName>
        <fullName evidence="1">Uncharacterized protein</fullName>
    </submittedName>
</protein>
<sequence>MKDYTYVYIPKWKIKGFPNYAFTVDKKLFNYKTNRFSKKRVKNYSVGYTLNGKFYTLQKLKKITSLIGTVSNNNLTKSSVQKLYNYLIAA</sequence>
<dbReference type="EMBL" id="JBHTIC010000020">
    <property type="protein sequence ID" value="MFD0762991.1"/>
    <property type="molecule type" value="Genomic_DNA"/>
</dbReference>
<name>A0ABW2Z844_9FLAO</name>
<organism evidence="1 2">
    <name type="scientific">Lutibacter aestuarii</name>
    <dbReference type="NCBI Taxonomy" id="861111"/>
    <lineage>
        <taxon>Bacteria</taxon>
        <taxon>Pseudomonadati</taxon>
        <taxon>Bacteroidota</taxon>
        <taxon>Flavobacteriia</taxon>
        <taxon>Flavobacteriales</taxon>
        <taxon>Flavobacteriaceae</taxon>
        <taxon>Lutibacter</taxon>
    </lineage>
</organism>
<proteinExistence type="predicted"/>
<reference evidence="2" key="1">
    <citation type="journal article" date="2019" name="Int. J. Syst. Evol. Microbiol.">
        <title>The Global Catalogue of Microorganisms (GCM) 10K type strain sequencing project: providing services to taxonomists for standard genome sequencing and annotation.</title>
        <authorList>
            <consortium name="The Broad Institute Genomics Platform"/>
            <consortium name="The Broad Institute Genome Sequencing Center for Infectious Disease"/>
            <person name="Wu L."/>
            <person name="Ma J."/>
        </authorList>
    </citation>
    <scope>NUCLEOTIDE SEQUENCE [LARGE SCALE GENOMIC DNA]</scope>
    <source>
        <strain evidence="2">CCUG 60022</strain>
    </source>
</reference>
<dbReference type="RefSeq" id="WP_386783542.1">
    <property type="nucleotide sequence ID" value="NZ_JBHTIC010000020.1"/>
</dbReference>
<comment type="caution">
    <text evidence="1">The sequence shown here is derived from an EMBL/GenBank/DDBJ whole genome shotgun (WGS) entry which is preliminary data.</text>
</comment>
<evidence type="ECO:0000313" key="2">
    <source>
        <dbReference type="Proteomes" id="UP001597032"/>
    </source>
</evidence>